<dbReference type="EMBL" id="KQ030541">
    <property type="protein sequence ID" value="KJZ72838.1"/>
    <property type="molecule type" value="Genomic_DNA"/>
</dbReference>
<dbReference type="OrthoDB" id="5371646at2759"/>
<dbReference type="AlphaFoldDB" id="A0A0F7ZTB8"/>
<dbReference type="Proteomes" id="UP000054481">
    <property type="component" value="Unassembled WGS sequence"/>
</dbReference>
<sequence length="215" mass="24256">MDPSPFTIEEKRFILAELIKASSISVEVLVAFIREQNVLPNWMHMQIPHGRNMSQCMQIVDHLSIRPMPWDRQRTVHQGGAASSLDERPRSSPERDYTAMPPIARISSPLNRHLLPIAPRPPLGGTNDQPQRRPDSCASDNQKPTRKRGRPSKADMAKRDLRPNLPKPIAPRPTLPTRDFQPLLPAFVTPPAVMQPAEAEEISEKKRRRLTAPAS</sequence>
<feature type="compositionally biased region" description="Pro residues" evidence="1">
    <location>
        <begin position="165"/>
        <end position="174"/>
    </location>
</feature>
<feature type="compositionally biased region" description="Basic residues" evidence="1">
    <location>
        <begin position="205"/>
        <end position="215"/>
    </location>
</feature>
<feature type="compositionally biased region" description="Basic and acidic residues" evidence="1">
    <location>
        <begin position="85"/>
        <end position="97"/>
    </location>
</feature>
<feature type="compositionally biased region" description="Basic and acidic residues" evidence="1">
    <location>
        <begin position="152"/>
        <end position="162"/>
    </location>
</feature>
<protein>
    <submittedName>
        <fullName evidence="2">Uncharacterized protein</fullName>
    </submittedName>
</protein>
<proteinExistence type="predicted"/>
<name>A0A0F7ZTB8_9HYPO</name>
<keyword evidence="3" id="KW-1185">Reference proteome</keyword>
<evidence type="ECO:0000256" key="1">
    <source>
        <dbReference type="SAM" id="MobiDB-lite"/>
    </source>
</evidence>
<evidence type="ECO:0000313" key="3">
    <source>
        <dbReference type="Proteomes" id="UP000054481"/>
    </source>
</evidence>
<feature type="region of interest" description="Disordered" evidence="1">
    <location>
        <begin position="73"/>
        <end position="215"/>
    </location>
</feature>
<organism evidence="2 3">
    <name type="scientific">Hirsutella minnesotensis 3608</name>
    <dbReference type="NCBI Taxonomy" id="1043627"/>
    <lineage>
        <taxon>Eukaryota</taxon>
        <taxon>Fungi</taxon>
        <taxon>Dikarya</taxon>
        <taxon>Ascomycota</taxon>
        <taxon>Pezizomycotina</taxon>
        <taxon>Sordariomycetes</taxon>
        <taxon>Hypocreomycetidae</taxon>
        <taxon>Hypocreales</taxon>
        <taxon>Ophiocordycipitaceae</taxon>
        <taxon>Hirsutella</taxon>
    </lineage>
</organism>
<reference evidence="2 3" key="1">
    <citation type="journal article" date="2014" name="Genome Biol. Evol.">
        <title>Comparative genomics and transcriptomics analyses reveal divergent lifestyle features of nematode endoparasitic fungus Hirsutella minnesotensis.</title>
        <authorList>
            <person name="Lai Y."/>
            <person name="Liu K."/>
            <person name="Zhang X."/>
            <person name="Zhang X."/>
            <person name="Li K."/>
            <person name="Wang N."/>
            <person name="Shu C."/>
            <person name="Wu Y."/>
            <person name="Wang C."/>
            <person name="Bushley K.E."/>
            <person name="Xiang M."/>
            <person name="Liu X."/>
        </authorList>
    </citation>
    <scope>NUCLEOTIDE SEQUENCE [LARGE SCALE GENOMIC DNA]</scope>
    <source>
        <strain evidence="2 3">3608</strain>
    </source>
</reference>
<accession>A0A0F7ZTB8</accession>
<evidence type="ECO:0000313" key="2">
    <source>
        <dbReference type="EMBL" id="KJZ72838.1"/>
    </source>
</evidence>
<gene>
    <name evidence="2" type="ORF">HIM_07782</name>
</gene>